<protein>
    <recommendedName>
        <fullName evidence="6">Nematode cuticle collagen N-terminal domain-containing protein</fullName>
    </recommendedName>
</protein>
<reference evidence="7" key="1">
    <citation type="submission" date="2023-06" db="EMBL/GenBank/DDBJ databases">
        <authorList>
            <person name="Delattre M."/>
        </authorList>
    </citation>
    <scope>NUCLEOTIDE SEQUENCE</scope>
    <source>
        <strain evidence="7">AF72</strain>
    </source>
</reference>
<dbReference type="AlphaFoldDB" id="A0AA36GCB0"/>
<dbReference type="Proteomes" id="UP001177023">
    <property type="component" value="Unassembled WGS sequence"/>
</dbReference>
<feature type="domain" description="Nematode cuticle collagen N-terminal" evidence="6">
    <location>
        <begin position="12"/>
        <end position="64"/>
    </location>
</feature>
<feature type="non-terminal residue" evidence="7">
    <location>
        <position position="129"/>
    </location>
</feature>
<evidence type="ECO:0000259" key="6">
    <source>
        <dbReference type="SMART" id="SM01088"/>
    </source>
</evidence>
<comment type="caution">
    <text evidence="7">The sequence shown here is derived from an EMBL/GenBank/DDBJ whole genome shotgun (WGS) entry which is preliminary data.</text>
</comment>
<keyword evidence="5" id="KW-0472">Membrane</keyword>
<feature type="transmembrane region" description="Helical" evidence="5">
    <location>
        <begin position="12"/>
        <end position="36"/>
    </location>
</feature>
<evidence type="ECO:0000256" key="4">
    <source>
        <dbReference type="SAM" id="MobiDB-lite"/>
    </source>
</evidence>
<name>A0AA36GCB0_9BILA</name>
<evidence type="ECO:0000313" key="8">
    <source>
        <dbReference type="Proteomes" id="UP001177023"/>
    </source>
</evidence>
<evidence type="ECO:0000313" key="7">
    <source>
        <dbReference type="EMBL" id="CAJ0580205.1"/>
    </source>
</evidence>
<dbReference type="InterPro" id="IPR002486">
    <property type="entry name" value="Col_cuticle_N"/>
</dbReference>
<sequence length="129" mass="14098">MEIDSKIKAYRFVGYAAVCFSTVSIVSICIMLPMLYNYMGTIKQHAHADLEHCKAQIKDTWTEVYHMGAQPLNTNHTRVARQASQPGDDGEKGKAGCDGEAGVGGEKGMCPKYCALDGGVFFEDGTTRR</sequence>
<dbReference type="SMART" id="SM01088">
    <property type="entry name" value="Col_cuticle_N"/>
    <property type="match status" value="1"/>
</dbReference>
<keyword evidence="5" id="KW-1133">Transmembrane helix</keyword>
<proteinExistence type="predicted"/>
<gene>
    <name evidence="7" type="ORF">MSPICULIGERA_LOCUS18404</name>
</gene>
<accession>A0AA36GCB0</accession>
<dbReference type="Pfam" id="PF01484">
    <property type="entry name" value="Col_cuticle_N"/>
    <property type="match status" value="1"/>
</dbReference>
<dbReference type="GO" id="GO:0042302">
    <property type="term" value="F:structural constituent of cuticle"/>
    <property type="evidence" value="ECO:0007669"/>
    <property type="project" value="InterPro"/>
</dbReference>
<evidence type="ECO:0000256" key="1">
    <source>
        <dbReference type="ARBA" id="ARBA00011518"/>
    </source>
</evidence>
<evidence type="ECO:0000256" key="3">
    <source>
        <dbReference type="ARBA" id="ARBA00023157"/>
    </source>
</evidence>
<feature type="compositionally biased region" description="Polar residues" evidence="4">
    <location>
        <begin position="75"/>
        <end position="85"/>
    </location>
</feature>
<keyword evidence="2" id="KW-0677">Repeat</keyword>
<dbReference type="EMBL" id="CATQJA010002659">
    <property type="protein sequence ID" value="CAJ0580205.1"/>
    <property type="molecule type" value="Genomic_DNA"/>
</dbReference>
<comment type="subunit">
    <text evidence="1">Collagen polypeptide chains are complexed within the cuticle by disulfide bonds and other types of covalent cross-links.</text>
</comment>
<organism evidence="7 8">
    <name type="scientific">Mesorhabditis spiculigera</name>
    <dbReference type="NCBI Taxonomy" id="96644"/>
    <lineage>
        <taxon>Eukaryota</taxon>
        <taxon>Metazoa</taxon>
        <taxon>Ecdysozoa</taxon>
        <taxon>Nematoda</taxon>
        <taxon>Chromadorea</taxon>
        <taxon>Rhabditida</taxon>
        <taxon>Rhabditina</taxon>
        <taxon>Rhabditomorpha</taxon>
        <taxon>Rhabditoidea</taxon>
        <taxon>Rhabditidae</taxon>
        <taxon>Mesorhabditinae</taxon>
        <taxon>Mesorhabditis</taxon>
    </lineage>
</organism>
<feature type="region of interest" description="Disordered" evidence="4">
    <location>
        <begin position="75"/>
        <end position="98"/>
    </location>
</feature>
<evidence type="ECO:0000256" key="2">
    <source>
        <dbReference type="ARBA" id="ARBA00022737"/>
    </source>
</evidence>
<keyword evidence="8" id="KW-1185">Reference proteome</keyword>
<keyword evidence="5" id="KW-0812">Transmembrane</keyword>
<keyword evidence="3" id="KW-1015">Disulfide bond</keyword>
<evidence type="ECO:0000256" key="5">
    <source>
        <dbReference type="SAM" id="Phobius"/>
    </source>
</evidence>